<dbReference type="AlphaFoldDB" id="A0A239U959"/>
<proteinExistence type="predicted"/>
<evidence type="ECO:0000313" key="2">
    <source>
        <dbReference type="EMBL" id="GEP85291.1"/>
    </source>
</evidence>
<keyword evidence="2" id="KW-0808">Transferase</keyword>
<dbReference type="OrthoDB" id="2387597at2"/>
<dbReference type="InterPro" id="IPR045864">
    <property type="entry name" value="aa-tRNA-synth_II/BPL/LPL"/>
</dbReference>
<organism evidence="2 3">
    <name type="scientific">Staphylococcus piscifermentans</name>
    <dbReference type="NCBI Taxonomy" id="70258"/>
    <lineage>
        <taxon>Bacteria</taxon>
        <taxon>Bacillati</taxon>
        <taxon>Bacillota</taxon>
        <taxon>Bacilli</taxon>
        <taxon>Bacillales</taxon>
        <taxon>Staphylococcaceae</taxon>
        <taxon>Staphylococcus</taxon>
    </lineage>
</organism>
<dbReference type="NCBIfam" id="NF008947">
    <property type="entry name" value="PRK12294.1"/>
    <property type="match status" value="1"/>
</dbReference>
<dbReference type="InterPro" id="IPR041715">
    <property type="entry name" value="HisRS-like_core"/>
</dbReference>
<keyword evidence="2" id="KW-0328">Glycosyltransferase</keyword>
<dbReference type="EMBL" id="BKAR01000025">
    <property type="protein sequence ID" value="GEP85291.1"/>
    <property type="molecule type" value="Genomic_DNA"/>
</dbReference>
<dbReference type="GO" id="GO:0140096">
    <property type="term" value="F:catalytic activity, acting on a protein"/>
    <property type="evidence" value="ECO:0007669"/>
    <property type="project" value="UniProtKB-ARBA"/>
</dbReference>
<reference evidence="2 3" key="1">
    <citation type="submission" date="2019-07" db="EMBL/GenBank/DDBJ databases">
        <title>Whole genome shotgun sequence of Staphylococcus piscifermentans NBRC 109625.</title>
        <authorList>
            <person name="Hosoyama A."/>
            <person name="Uohara A."/>
            <person name="Ohji S."/>
            <person name="Ichikawa N."/>
        </authorList>
    </citation>
    <scope>NUCLEOTIDE SEQUENCE [LARGE SCALE GENOMIC DNA]</scope>
    <source>
        <strain evidence="2 3">NBRC 109625</strain>
    </source>
</reference>
<evidence type="ECO:0000259" key="1">
    <source>
        <dbReference type="Pfam" id="PF13393"/>
    </source>
</evidence>
<sequence length="280" mass="33009">MDYIEYQDKVLRRKALEYQFLKYFQNHGYTVIDLHFIERLNWQQLTQDDLESMSTRSIWKNGQNFYALRNDWTDQLQHYARTYDLNFKRAVYAGPIANNEHINSNLGIEVFNPSYEDMLTSFQYMLQFVREEMQQPVDFAVIGHYQLLDLLLTQSEQTPEILKLINERNISELSQRLTPTHPLITLLNQPTHVQLDYIPSLIPNEHPTYLSLLRWSEELRRAGIESIHLDITTMPPKSYYIGSFMQLFTNNQSEPVMSGGHYAGEIEGFGFGIKLDWEVV</sequence>
<name>A0A239U959_9STAP</name>
<comment type="caution">
    <text evidence="2">The sequence shown here is derived from an EMBL/GenBank/DDBJ whole genome shotgun (WGS) entry which is preliminary data.</text>
</comment>
<dbReference type="Proteomes" id="UP000321736">
    <property type="component" value="Unassembled WGS sequence"/>
</dbReference>
<dbReference type="SUPFAM" id="SSF55681">
    <property type="entry name" value="Class II aaRS and biotin synthetases"/>
    <property type="match status" value="1"/>
</dbReference>
<accession>A0A239U959</accession>
<protein>
    <submittedName>
        <fullName evidence="2">ATP phosphoribosyltransferase regulatory subunit</fullName>
    </submittedName>
</protein>
<keyword evidence="3" id="KW-1185">Reference proteome</keyword>
<dbReference type="GO" id="GO:0016757">
    <property type="term" value="F:glycosyltransferase activity"/>
    <property type="evidence" value="ECO:0007669"/>
    <property type="project" value="UniProtKB-KW"/>
</dbReference>
<feature type="domain" description="Class II Histidinyl-tRNA synthetase (HisRS)-like catalytic core" evidence="1">
    <location>
        <begin position="10"/>
        <end position="270"/>
    </location>
</feature>
<gene>
    <name evidence="2" type="primary">hisZ</name>
    <name evidence="2" type="ORF">SPI02_18760</name>
</gene>
<dbReference type="Gene3D" id="3.30.930.10">
    <property type="entry name" value="Bira Bifunctional Protein, Domain 2"/>
    <property type="match status" value="1"/>
</dbReference>
<evidence type="ECO:0000313" key="3">
    <source>
        <dbReference type="Proteomes" id="UP000321736"/>
    </source>
</evidence>
<dbReference type="RefSeq" id="WP_095106150.1">
    <property type="nucleotide sequence ID" value="NZ_BKAR01000025.1"/>
</dbReference>
<dbReference type="Pfam" id="PF13393">
    <property type="entry name" value="tRNA-synt_His"/>
    <property type="match status" value="1"/>
</dbReference>